<keyword evidence="2" id="KW-1185">Reference proteome</keyword>
<gene>
    <name evidence="1" type="ORF">G4L40_03625</name>
</gene>
<dbReference type="Pfam" id="PF21732">
    <property type="entry name" value="DUF6864"/>
    <property type="match status" value="1"/>
</dbReference>
<dbReference type="Proteomes" id="UP000761423">
    <property type="component" value="Unassembled WGS sequence"/>
</dbReference>
<organism evidence="1 2">
    <name type="scientific">Flavobacterium celericrescens</name>
    <dbReference type="NCBI Taxonomy" id="2709780"/>
    <lineage>
        <taxon>Bacteria</taxon>
        <taxon>Pseudomonadati</taxon>
        <taxon>Bacteroidota</taxon>
        <taxon>Flavobacteriia</taxon>
        <taxon>Flavobacteriales</taxon>
        <taxon>Flavobacteriaceae</taxon>
        <taxon>Flavobacterium</taxon>
    </lineage>
</organism>
<evidence type="ECO:0008006" key="3">
    <source>
        <dbReference type="Google" id="ProtNLM"/>
    </source>
</evidence>
<comment type="caution">
    <text evidence="1">The sequence shown here is derived from an EMBL/GenBank/DDBJ whole genome shotgun (WGS) entry which is preliminary data.</text>
</comment>
<dbReference type="EMBL" id="JAAJBV010000002">
    <property type="protein sequence ID" value="NHM03790.1"/>
    <property type="molecule type" value="Genomic_DNA"/>
</dbReference>
<accession>A0ABX0IEJ5</accession>
<sequence>MITALSKDGKIKRKVIYNEVILMMDKYDSLSFHAKDNNINLDTKVNFNFSDTGDKYGAKGSISDDYSEINITLMNWYSTSRIENTAPVEVELKSGEKIWLKYGTSADEKKDFRMFHLTIWGETKP</sequence>
<reference evidence="1 2" key="1">
    <citation type="submission" date="2020-02" db="EMBL/GenBank/DDBJ databases">
        <authorList>
            <person name="Chen W.-M."/>
        </authorList>
    </citation>
    <scope>NUCLEOTIDE SEQUENCE [LARGE SCALE GENOMIC DNA]</scope>
    <source>
        <strain evidence="1 2">TWA-26</strain>
    </source>
</reference>
<protein>
    <recommendedName>
        <fullName evidence="3">Lipocalin-like domain-containing protein</fullName>
    </recommendedName>
</protein>
<proteinExistence type="predicted"/>
<evidence type="ECO:0000313" key="2">
    <source>
        <dbReference type="Proteomes" id="UP000761423"/>
    </source>
</evidence>
<name>A0ABX0IEJ5_9FLAO</name>
<dbReference type="InterPro" id="IPR049197">
    <property type="entry name" value="DUF6864"/>
</dbReference>
<dbReference type="RefSeq" id="WP_166235801.1">
    <property type="nucleotide sequence ID" value="NZ_JAAJBV010000002.1"/>
</dbReference>
<evidence type="ECO:0000313" key="1">
    <source>
        <dbReference type="EMBL" id="NHM03790.1"/>
    </source>
</evidence>